<reference evidence="2" key="1">
    <citation type="submission" date="2022-06" db="EMBL/GenBank/DDBJ databases">
        <title>Sneathiella actinostolidae sp. nov., isolated from a sea anemonein the Western Pacific Ocean.</title>
        <authorList>
            <person name="Wei M.J."/>
        </authorList>
    </citation>
    <scope>NUCLEOTIDE SEQUENCE</scope>
    <source>
        <strain evidence="2">PHK-P5</strain>
    </source>
</reference>
<dbReference type="Pfam" id="PF09836">
    <property type="entry name" value="DUF2063"/>
    <property type="match status" value="1"/>
</dbReference>
<dbReference type="InterPro" id="IPR018640">
    <property type="entry name" value="DUF2063"/>
</dbReference>
<keyword evidence="2" id="KW-0238">DNA-binding</keyword>
<accession>A0ABY4WBB7</accession>
<evidence type="ECO:0000313" key="3">
    <source>
        <dbReference type="Proteomes" id="UP001056291"/>
    </source>
</evidence>
<dbReference type="RefSeq" id="WP_251936418.1">
    <property type="nucleotide sequence ID" value="NZ_CP098747.1"/>
</dbReference>
<proteinExistence type="predicted"/>
<dbReference type="GO" id="GO:0003677">
    <property type="term" value="F:DNA binding"/>
    <property type="evidence" value="ECO:0007669"/>
    <property type="project" value="UniProtKB-KW"/>
</dbReference>
<keyword evidence="3" id="KW-1185">Reference proteome</keyword>
<sequence length="254" mass="28197">MSINHLQKSFSGALLNPENLLPTEIMVRDGIDIAKRFSVYQNNVVSSLITALKTAFPTVLKIVGDEFFSAMAAVFVRKYPPKSPVLMLYGDMFPDFLSKFEPVADLHYLPEVAYLEQLRRQVYHAADKDSVSQLAFAEISEAEFQSLVLSIHPASAFAVFKYPVASIWHWNNAETAAVKPEIPSNGEEVLVWRLENDVRMRLLSVGTVSFIRNLQCKLSLGESAERASEIEGFDLTSAIAALIETGLVTAINRG</sequence>
<name>A0ABY4WBB7_9PROT</name>
<gene>
    <name evidence="2" type="ORF">NBZ79_06145</name>
</gene>
<feature type="domain" description="Putative DNA-binding" evidence="1">
    <location>
        <begin position="6"/>
        <end position="97"/>
    </location>
</feature>
<dbReference type="InterPro" id="IPR044922">
    <property type="entry name" value="DUF2063_N_sf"/>
</dbReference>
<dbReference type="Gene3D" id="1.10.150.690">
    <property type="entry name" value="DUF2063"/>
    <property type="match status" value="1"/>
</dbReference>
<evidence type="ECO:0000313" key="2">
    <source>
        <dbReference type="EMBL" id="USG62554.1"/>
    </source>
</evidence>
<organism evidence="2 3">
    <name type="scientific">Sneathiella marina</name>
    <dbReference type="NCBI Taxonomy" id="2950108"/>
    <lineage>
        <taxon>Bacteria</taxon>
        <taxon>Pseudomonadati</taxon>
        <taxon>Pseudomonadota</taxon>
        <taxon>Alphaproteobacteria</taxon>
        <taxon>Sneathiellales</taxon>
        <taxon>Sneathiellaceae</taxon>
        <taxon>Sneathiella</taxon>
    </lineage>
</organism>
<dbReference type="Proteomes" id="UP001056291">
    <property type="component" value="Chromosome"/>
</dbReference>
<protein>
    <submittedName>
        <fullName evidence="2">DNA-binding domain-containing protein</fullName>
    </submittedName>
</protein>
<evidence type="ECO:0000259" key="1">
    <source>
        <dbReference type="Pfam" id="PF09836"/>
    </source>
</evidence>
<dbReference type="EMBL" id="CP098747">
    <property type="protein sequence ID" value="USG62554.1"/>
    <property type="molecule type" value="Genomic_DNA"/>
</dbReference>